<evidence type="ECO:0000313" key="2">
    <source>
        <dbReference type="Proteomes" id="UP000503088"/>
    </source>
</evidence>
<organism evidence="1 2">
    <name type="scientific">Kroppenstedtia pulmonis</name>
    <dbReference type="NCBI Taxonomy" id="1380685"/>
    <lineage>
        <taxon>Bacteria</taxon>
        <taxon>Bacillati</taxon>
        <taxon>Bacillota</taxon>
        <taxon>Bacilli</taxon>
        <taxon>Bacillales</taxon>
        <taxon>Thermoactinomycetaceae</taxon>
        <taxon>Kroppenstedtia</taxon>
    </lineage>
</organism>
<dbReference type="AlphaFoldDB" id="A0A7D3XR06"/>
<keyword evidence="2" id="KW-1185">Reference proteome</keyword>
<accession>A0A7D3XR06</accession>
<dbReference type="EMBL" id="CP048104">
    <property type="protein sequence ID" value="QKG84702.1"/>
    <property type="molecule type" value="Genomic_DNA"/>
</dbReference>
<sequence length="60" mass="6816">MADVLERHYGIKPILYVTYDIHETYVAGGSKTLTSGSDTLLNLHLWIEIGYFAVQQQETD</sequence>
<name>A0A7D3XR06_9BACL</name>
<dbReference type="KEGG" id="kpul:GXN76_09605"/>
<gene>
    <name evidence="1" type="ORF">GXN76_09605</name>
</gene>
<evidence type="ECO:0000313" key="1">
    <source>
        <dbReference type="EMBL" id="QKG84702.1"/>
    </source>
</evidence>
<reference evidence="1 2" key="1">
    <citation type="submission" date="2020-01" db="EMBL/GenBank/DDBJ databases">
        <authorList>
            <person name="Gulvik C.A."/>
            <person name="Batra D.G."/>
        </authorList>
    </citation>
    <scope>NUCLEOTIDE SEQUENCE [LARGE SCALE GENOMIC DNA]</scope>
    <source>
        <strain evidence="1 2">W9323</strain>
    </source>
</reference>
<protein>
    <submittedName>
        <fullName evidence="1">Uncharacterized protein</fullName>
    </submittedName>
</protein>
<proteinExistence type="predicted"/>
<dbReference type="Proteomes" id="UP000503088">
    <property type="component" value="Chromosome"/>
</dbReference>
<dbReference type="RefSeq" id="WP_173222669.1">
    <property type="nucleotide sequence ID" value="NZ_CP048104.1"/>
</dbReference>